<sequence length="56" mass="6401">NDDTKTIITIDNNNSDNQEKWYTIASQVFLPFMIAGFGMVGAGLVLERVKRDYINY</sequence>
<keyword evidence="1" id="KW-1133">Transmembrane helix</keyword>
<feature type="non-terminal residue" evidence="2">
    <location>
        <position position="1"/>
    </location>
</feature>
<evidence type="ECO:0000313" key="3">
    <source>
        <dbReference type="Proteomes" id="UP000663868"/>
    </source>
</evidence>
<proteinExistence type="predicted"/>
<dbReference type="AlphaFoldDB" id="A0A820QC27"/>
<comment type="caution">
    <text evidence="2">The sequence shown here is derived from an EMBL/GenBank/DDBJ whole genome shotgun (WGS) entry which is preliminary data.</text>
</comment>
<gene>
    <name evidence="2" type="ORF">KXQ929_LOCUS52158</name>
</gene>
<protein>
    <submittedName>
        <fullName evidence="2">Uncharacterized protein</fullName>
    </submittedName>
</protein>
<keyword evidence="1" id="KW-0472">Membrane</keyword>
<accession>A0A820QC27</accession>
<reference evidence="2" key="1">
    <citation type="submission" date="2021-02" db="EMBL/GenBank/DDBJ databases">
        <authorList>
            <person name="Nowell W R."/>
        </authorList>
    </citation>
    <scope>NUCLEOTIDE SEQUENCE</scope>
</reference>
<feature type="transmembrane region" description="Helical" evidence="1">
    <location>
        <begin position="21"/>
        <end position="46"/>
    </location>
</feature>
<organism evidence="2 3">
    <name type="scientific">Adineta steineri</name>
    <dbReference type="NCBI Taxonomy" id="433720"/>
    <lineage>
        <taxon>Eukaryota</taxon>
        <taxon>Metazoa</taxon>
        <taxon>Spiralia</taxon>
        <taxon>Gnathifera</taxon>
        <taxon>Rotifera</taxon>
        <taxon>Eurotatoria</taxon>
        <taxon>Bdelloidea</taxon>
        <taxon>Adinetida</taxon>
        <taxon>Adinetidae</taxon>
        <taxon>Adineta</taxon>
    </lineage>
</organism>
<dbReference type="Proteomes" id="UP000663868">
    <property type="component" value="Unassembled WGS sequence"/>
</dbReference>
<dbReference type="EMBL" id="CAJOBB010027067">
    <property type="protein sequence ID" value="CAF4420453.1"/>
    <property type="molecule type" value="Genomic_DNA"/>
</dbReference>
<evidence type="ECO:0000256" key="1">
    <source>
        <dbReference type="SAM" id="Phobius"/>
    </source>
</evidence>
<name>A0A820QC27_9BILA</name>
<keyword evidence="1" id="KW-0812">Transmembrane</keyword>
<evidence type="ECO:0000313" key="2">
    <source>
        <dbReference type="EMBL" id="CAF4420453.1"/>
    </source>
</evidence>